<evidence type="ECO:0000313" key="13">
    <source>
        <dbReference type="Proteomes" id="UP001177023"/>
    </source>
</evidence>
<evidence type="ECO:0000313" key="12">
    <source>
        <dbReference type="EMBL" id="CAJ0577400.1"/>
    </source>
</evidence>
<feature type="binding site" evidence="10">
    <location>
        <position position="370"/>
    </location>
    <ligand>
        <name>substrate</name>
    </ligand>
</feature>
<name>A0AA36CYG1_9BILA</name>
<dbReference type="GO" id="GO:0003697">
    <property type="term" value="F:single-stranded DNA binding"/>
    <property type="evidence" value="ECO:0007669"/>
    <property type="project" value="TreeGrafter"/>
</dbReference>
<feature type="active site" description="Proton donor/acceptor" evidence="9">
    <location>
        <position position="368"/>
    </location>
</feature>
<evidence type="ECO:0000256" key="10">
    <source>
        <dbReference type="PIRSR" id="PIRSR610347-2"/>
    </source>
</evidence>
<dbReference type="GO" id="GO:0004527">
    <property type="term" value="F:exonuclease activity"/>
    <property type="evidence" value="ECO:0007669"/>
    <property type="project" value="UniProtKB-KW"/>
</dbReference>
<evidence type="ECO:0000256" key="8">
    <source>
        <dbReference type="ARBA" id="ARBA00023242"/>
    </source>
</evidence>
<dbReference type="InterPro" id="IPR010347">
    <property type="entry name" value="Tdp1"/>
</dbReference>
<dbReference type="SUPFAM" id="SSF56024">
    <property type="entry name" value="Phospholipase D/nuclease"/>
    <property type="match status" value="2"/>
</dbReference>
<evidence type="ECO:0000256" key="11">
    <source>
        <dbReference type="PIRSR" id="PIRSR610347-3"/>
    </source>
</evidence>
<evidence type="ECO:0000256" key="6">
    <source>
        <dbReference type="ARBA" id="ARBA00022839"/>
    </source>
</evidence>
<keyword evidence="8" id="KW-0539">Nucleus</keyword>
<dbReference type="PANTHER" id="PTHR12415:SF0">
    <property type="entry name" value="TYROSYL-DNA PHOSPHODIESTERASE 1"/>
    <property type="match status" value="1"/>
</dbReference>
<dbReference type="GO" id="GO:0017005">
    <property type="term" value="F:3'-tyrosyl-DNA phosphodiesterase activity"/>
    <property type="evidence" value="ECO:0007669"/>
    <property type="project" value="TreeGrafter"/>
</dbReference>
<gene>
    <name evidence="12" type="ORF">MSPICULIGERA_LOCUS15673</name>
</gene>
<keyword evidence="13" id="KW-1185">Reference proteome</keyword>
<evidence type="ECO:0000256" key="2">
    <source>
        <dbReference type="ARBA" id="ARBA00010205"/>
    </source>
</evidence>
<dbReference type="Proteomes" id="UP001177023">
    <property type="component" value="Unassembled WGS sequence"/>
</dbReference>
<keyword evidence="3" id="KW-0540">Nuclease</keyword>
<comment type="subcellular location">
    <subcellularLocation>
        <location evidence="1">Nucleus</location>
    </subcellularLocation>
</comment>
<feature type="non-terminal residue" evidence="12">
    <location>
        <position position="1"/>
    </location>
</feature>
<evidence type="ECO:0008006" key="14">
    <source>
        <dbReference type="Google" id="ProtNLM"/>
    </source>
</evidence>
<keyword evidence="5" id="KW-0378">Hydrolase</keyword>
<proteinExistence type="inferred from homology"/>
<dbReference type="GO" id="GO:0005634">
    <property type="term" value="C:nucleus"/>
    <property type="evidence" value="ECO:0007669"/>
    <property type="project" value="UniProtKB-SubCell"/>
</dbReference>
<dbReference type="PANTHER" id="PTHR12415">
    <property type="entry name" value="TYROSYL-DNA PHOSPHODIESTERASE 1"/>
    <property type="match status" value="1"/>
</dbReference>
<organism evidence="12 13">
    <name type="scientific">Mesorhabditis spiculigera</name>
    <dbReference type="NCBI Taxonomy" id="96644"/>
    <lineage>
        <taxon>Eukaryota</taxon>
        <taxon>Metazoa</taxon>
        <taxon>Ecdysozoa</taxon>
        <taxon>Nematoda</taxon>
        <taxon>Chromadorea</taxon>
        <taxon>Rhabditida</taxon>
        <taxon>Rhabditina</taxon>
        <taxon>Rhabditomorpha</taxon>
        <taxon>Rhabditoidea</taxon>
        <taxon>Rhabditidae</taxon>
        <taxon>Mesorhabditinae</taxon>
        <taxon>Mesorhabditis</taxon>
    </lineage>
</organism>
<comment type="similarity">
    <text evidence="2">Belongs to the tyrosyl-DNA phosphodiesterase family.</text>
</comment>
<evidence type="ECO:0000256" key="3">
    <source>
        <dbReference type="ARBA" id="ARBA00022722"/>
    </source>
</evidence>
<keyword evidence="4" id="KW-0227">DNA damage</keyword>
<keyword evidence="7" id="KW-0234">DNA repair</keyword>
<evidence type="ECO:0000256" key="9">
    <source>
        <dbReference type="PIRSR" id="PIRSR610347-1"/>
    </source>
</evidence>
<comment type="caution">
    <text evidence="12">The sequence shown here is derived from an EMBL/GenBank/DDBJ whole genome shotgun (WGS) entry which is preliminary data.</text>
</comment>
<evidence type="ECO:0000256" key="4">
    <source>
        <dbReference type="ARBA" id="ARBA00022763"/>
    </source>
</evidence>
<reference evidence="12" key="1">
    <citation type="submission" date="2023-06" db="EMBL/GenBank/DDBJ databases">
        <authorList>
            <person name="Delattre M."/>
        </authorList>
    </citation>
    <scope>NUCLEOTIDE SEQUENCE</scope>
    <source>
        <strain evidence="12">AF72</strain>
    </source>
</reference>
<dbReference type="Pfam" id="PF06087">
    <property type="entry name" value="Tyr-DNA_phospho"/>
    <property type="match status" value="1"/>
</dbReference>
<keyword evidence="6" id="KW-0269">Exonuclease</keyword>
<feature type="site" description="Interaction with DNA" evidence="11">
    <location>
        <position position="392"/>
    </location>
</feature>
<dbReference type="Gene3D" id="3.30.870.10">
    <property type="entry name" value="Endonuclease Chain A"/>
    <property type="match status" value="2"/>
</dbReference>
<accession>A0AA36CYG1</accession>
<dbReference type="GO" id="GO:0006281">
    <property type="term" value="P:DNA repair"/>
    <property type="evidence" value="ECO:0007669"/>
    <property type="project" value="UniProtKB-KW"/>
</dbReference>
<evidence type="ECO:0000256" key="1">
    <source>
        <dbReference type="ARBA" id="ARBA00004123"/>
    </source>
</evidence>
<dbReference type="EMBL" id="CATQJA010002650">
    <property type="protein sequence ID" value="CAJ0577400.1"/>
    <property type="molecule type" value="Genomic_DNA"/>
</dbReference>
<dbReference type="AlphaFoldDB" id="A0AA36CYG1"/>
<evidence type="ECO:0000256" key="5">
    <source>
        <dbReference type="ARBA" id="ARBA00022801"/>
    </source>
</evidence>
<protein>
    <recommendedName>
        <fullName evidence="14">Tyrosyl-DNA phosphodiesterase</fullName>
    </recommendedName>
</protein>
<sequence length="460" mass="51866">MSGRARKREIDEASGLSESTSAALLPVEPVVSKKLKVENKSSISETSALRHGHIYYTKVRSALDCFNENCFSLADLLASIRPTSSLHFNFMIDLDWVLRQYPAELRTTPIFLVVGEKMGTSKSDIERTSKALGSTNVEVFTAKLPIPYGTHHTKLSLFESADRRLHIVVSTANLVEGDWREKTQAFYYCTGELQSTASTSHTVFQTELLDYLARYKLPSVDAWIEKLKSTALVENGDHFIYSVPGYHKADDQEKIAQLALRKALKTRKPDPGALYIAQCSSIGSLGNKPDQWMLSQFLITLRGGRSTGSTRLFLVYPTVKNVQESYEGWSAGGSLPYQSGTHQKQPWLRTALCKWFSENRGRSQAMPHVKTYCEIGEDRELKWMVLTSANLSKAAWGEIQKGGQQLCVRSYEAGVLIQDKSRCELPYDYPICRYKLEDEPWTVDTTQLEADSQGRQWIMD</sequence>
<evidence type="ECO:0000256" key="7">
    <source>
        <dbReference type="ARBA" id="ARBA00023204"/>
    </source>
</evidence>
<feature type="active site" description="Nucleophile" evidence="9">
    <location>
        <position position="152"/>
    </location>
</feature>
<dbReference type="GO" id="GO:0003690">
    <property type="term" value="F:double-stranded DNA binding"/>
    <property type="evidence" value="ECO:0007669"/>
    <property type="project" value="TreeGrafter"/>
</dbReference>
<feature type="binding site" evidence="10">
    <location>
        <position position="154"/>
    </location>
    <ligand>
        <name>substrate</name>
    </ligand>
</feature>